<proteinExistence type="predicted"/>
<feature type="transmembrane region" description="Helical" evidence="1">
    <location>
        <begin position="68"/>
        <end position="97"/>
    </location>
</feature>
<dbReference type="EMBL" id="BSUO01000001">
    <property type="protein sequence ID" value="GMA38125.1"/>
    <property type="molecule type" value="Genomic_DNA"/>
</dbReference>
<protein>
    <submittedName>
        <fullName evidence="2">Branched-chain amino acid transporter AzlD</fullName>
    </submittedName>
</protein>
<evidence type="ECO:0000313" key="2">
    <source>
        <dbReference type="EMBL" id="GMA38125.1"/>
    </source>
</evidence>
<dbReference type="Proteomes" id="UP001157126">
    <property type="component" value="Unassembled WGS sequence"/>
</dbReference>
<dbReference type="Pfam" id="PF05437">
    <property type="entry name" value="AzlD"/>
    <property type="match status" value="1"/>
</dbReference>
<feature type="transmembrane region" description="Helical" evidence="1">
    <location>
        <begin position="37"/>
        <end position="56"/>
    </location>
</feature>
<dbReference type="RefSeq" id="WP_284302228.1">
    <property type="nucleotide sequence ID" value="NZ_BSUO01000001.1"/>
</dbReference>
<keyword evidence="1" id="KW-0812">Transmembrane</keyword>
<reference evidence="3" key="1">
    <citation type="journal article" date="2019" name="Int. J. Syst. Evol. Microbiol.">
        <title>The Global Catalogue of Microorganisms (GCM) 10K type strain sequencing project: providing services to taxonomists for standard genome sequencing and annotation.</title>
        <authorList>
            <consortium name="The Broad Institute Genomics Platform"/>
            <consortium name="The Broad Institute Genome Sequencing Center for Infectious Disease"/>
            <person name="Wu L."/>
            <person name="Ma J."/>
        </authorList>
    </citation>
    <scope>NUCLEOTIDE SEQUENCE [LARGE SCALE GENOMIC DNA]</scope>
    <source>
        <strain evidence="3">NBRC 113072</strain>
    </source>
</reference>
<name>A0ABQ6IJM8_9MICO</name>
<sequence length="103" mass="10401">MTPWLWLGLACLIAFATKLLGYLVPESVLDAPVIRQASAACTVGLLSALVVANTFASGQDLTLDARAAAFVAAAAALALRAPFIVVVIVGTLAAALARLAGLP</sequence>
<comment type="caution">
    <text evidence="2">The sequence shown here is derived from an EMBL/GenBank/DDBJ whole genome shotgun (WGS) entry which is preliminary data.</text>
</comment>
<evidence type="ECO:0000256" key="1">
    <source>
        <dbReference type="SAM" id="Phobius"/>
    </source>
</evidence>
<accession>A0ABQ6IJM8</accession>
<keyword evidence="3" id="KW-1185">Reference proteome</keyword>
<gene>
    <name evidence="2" type="ORF">GCM10025883_01700</name>
</gene>
<keyword evidence="1" id="KW-1133">Transmembrane helix</keyword>
<keyword evidence="1" id="KW-0472">Membrane</keyword>
<dbReference type="InterPro" id="IPR008407">
    <property type="entry name" value="Brnchd-chn_aa_trnsp_AzlD"/>
</dbReference>
<evidence type="ECO:0000313" key="3">
    <source>
        <dbReference type="Proteomes" id="UP001157126"/>
    </source>
</evidence>
<organism evidence="2 3">
    <name type="scientific">Mobilicoccus caccae</name>
    <dbReference type="NCBI Taxonomy" id="1859295"/>
    <lineage>
        <taxon>Bacteria</taxon>
        <taxon>Bacillati</taxon>
        <taxon>Actinomycetota</taxon>
        <taxon>Actinomycetes</taxon>
        <taxon>Micrococcales</taxon>
        <taxon>Dermatophilaceae</taxon>
        <taxon>Mobilicoccus</taxon>
    </lineage>
</organism>